<dbReference type="OrthoDB" id="6050297at2759"/>
<keyword evidence="3" id="KW-0732">Signal</keyword>
<proteinExistence type="predicted"/>
<dbReference type="GeneID" id="106051844"/>
<organism evidence="5 6">
    <name type="scientific">Biomphalaria glabrata</name>
    <name type="common">Bloodfluke planorb</name>
    <name type="synonym">Freshwater snail</name>
    <dbReference type="NCBI Taxonomy" id="6526"/>
    <lineage>
        <taxon>Eukaryota</taxon>
        <taxon>Metazoa</taxon>
        <taxon>Spiralia</taxon>
        <taxon>Lophotrochozoa</taxon>
        <taxon>Mollusca</taxon>
        <taxon>Gastropoda</taxon>
        <taxon>Heterobranchia</taxon>
        <taxon>Euthyneura</taxon>
        <taxon>Panpulmonata</taxon>
        <taxon>Hygrophila</taxon>
        <taxon>Lymnaeoidea</taxon>
        <taxon>Planorbidae</taxon>
        <taxon>Biomphalaria</taxon>
    </lineage>
</organism>
<reference evidence="6" key="1">
    <citation type="submission" date="2025-08" db="UniProtKB">
        <authorList>
            <consortium name="RefSeq"/>
        </authorList>
    </citation>
    <scope>IDENTIFICATION</scope>
</reference>
<dbReference type="InterPro" id="IPR001304">
    <property type="entry name" value="C-type_lectin-like"/>
</dbReference>
<dbReference type="RefSeq" id="XP_055859941.1">
    <property type="nucleotide sequence ID" value="XM_056003966.1"/>
</dbReference>
<feature type="domain" description="C-type lectin" evidence="4">
    <location>
        <begin position="781"/>
        <end position="881"/>
    </location>
</feature>
<dbReference type="PROSITE" id="PS50041">
    <property type="entry name" value="C_TYPE_LECTIN_2"/>
    <property type="match status" value="6"/>
</dbReference>
<dbReference type="SMART" id="SM00034">
    <property type="entry name" value="CLECT"/>
    <property type="match status" value="6"/>
</dbReference>
<feature type="transmembrane region" description="Helical" evidence="2">
    <location>
        <begin position="907"/>
        <end position="930"/>
    </location>
</feature>
<dbReference type="InterPro" id="IPR016187">
    <property type="entry name" value="CTDL_fold"/>
</dbReference>
<feature type="chain" id="PRO_5040788433" evidence="3">
    <location>
        <begin position="22"/>
        <end position="948"/>
    </location>
</feature>
<dbReference type="CDD" id="cd00037">
    <property type="entry name" value="CLECT"/>
    <property type="match status" value="6"/>
</dbReference>
<dbReference type="InterPro" id="IPR018378">
    <property type="entry name" value="C-type_lectin_CS"/>
</dbReference>
<keyword evidence="2" id="KW-1133">Transmembrane helix</keyword>
<dbReference type="AlphaFoldDB" id="A0A9W2YB54"/>
<feature type="domain" description="C-type lectin" evidence="4">
    <location>
        <begin position="602"/>
        <end position="756"/>
    </location>
</feature>
<feature type="domain" description="C-type lectin" evidence="4">
    <location>
        <begin position="308"/>
        <end position="428"/>
    </location>
</feature>
<dbReference type="InterPro" id="IPR050111">
    <property type="entry name" value="C-type_lectin/snaclec_domain"/>
</dbReference>
<dbReference type="InterPro" id="IPR016186">
    <property type="entry name" value="C-type_lectin-like/link_sf"/>
</dbReference>
<gene>
    <name evidence="6" type="primary">LOC106051844</name>
</gene>
<evidence type="ECO:0000256" key="1">
    <source>
        <dbReference type="ARBA" id="ARBA00023157"/>
    </source>
</evidence>
<evidence type="ECO:0000313" key="6">
    <source>
        <dbReference type="RefSeq" id="XP_055859941.1"/>
    </source>
</evidence>
<feature type="signal peptide" evidence="3">
    <location>
        <begin position="1"/>
        <end position="21"/>
    </location>
</feature>
<keyword evidence="5" id="KW-1185">Reference proteome</keyword>
<evidence type="ECO:0000313" key="5">
    <source>
        <dbReference type="Proteomes" id="UP001165740"/>
    </source>
</evidence>
<keyword evidence="2" id="KW-0812">Transmembrane</keyword>
<dbReference type="Pfam" id="PF00059">
    <property type="entry name" value="Lectin_C"/>
    <property type="match status" value="5"/>
</dbReference>
<dbReference type="Proteomes" id="UP001165740">
    <property type="component" value="Chromosome 11"/>
</dbReference>
<evidence type="ECO:0000256" key="3">
    <source>
        <dbReference type="SAM" id="SignalP"/>
    </source>
</evidence>
<dbReference type="SUPFAM" id="SSF56436">
    <property type="entry name" value="C-type lectin-like"/>
    <property type="match status" value="6"/>
</dbReference>
<keyword evidence="2" id="KW-0472">Membrane</keyword>
<evidence type="ECO:0000259" key="4">
    <source>
        <dbReference type="PROSITE" id="PS50041"/>
    </source>
</evidence>
<dbReference type="Gene3D" id="3.10.100.10">
    <property type="entry name" value="Mannose-Binding Protein A, subunit A"/>
    <property type="match status" value="6"/>
</dbReference>
<feature type="domain" description="C-type lectin" evidence="4">
    <location>
        <begin position="457"/>
        <end position="572"/>
    </location>
</feature>
<name>A0A9W2YB54_BIOGL</name>
<feature type="domain" description="C-type lectin" evidence="4">
    <location>
        <begin position="34"/>
        <end position="140"/>
    </location>
</feature>
<keyword evidence="1" id="KW-1015">Disulfide bond</keyword>
<evidence type="ECO:0000256" key="2">
    <source>
        <dbReference type="SAM" id="Phobius"/>
    </source>
</evidence>
<protein>
    <submittedName>
        <fullName evidence="6">Macrophage mannose receptor 1-like</fullName>
    </submittedName>
</protein>
<sequence>MLHYLPLVFFVLCGLVGKKQGVPYEDCAVGWFKYNLHCYQVQIGREDWASAQSKCTERSAVLASIHSEQENIVISSQLPKGKSFWIGLSCLEVSAHFAWSSSESVDFTLWAKQEPKKNSNQCTYLQQEGGKWRSTQCDSKTTNLVVNGYICKRPLNILLPSSEAALHSKGCQSGGYAYDDTCYTVHKEHKSWDEAQRLCEHQKGSLVTISNNVTRTFMKSVFGSQTNKYWIGFVRNETWASWLPEQNLTLITTELHSLSCFAINADFHVLELRHCNDTMEFICETRRQELVEQATDKPQTCPSSWMPRNDFCYKYFSQRKTWIQSQSSCQKLGGNLPSIHDGDIQEYLLELIKKNPPLQPIWLGLRNSPDEKLKNSFHWSDGTPFDYMMWSKGEPNRFTVSENCVEMFNVDGHWNDNNCILVRPYVCAIRRGQPDVASETNTEDAAPECPERDWMYYKGHCYYMSTENKSWTTARDFCQVKGGDLASINSEEENNFVMNLQSKKMIRDIWIGLNKKFKDTYVWSDGSPENYLAWFITQPKDVDGSERCVTMKIDHGRWFNSRCFKELPFLCKRLNGSTKPIQAMPTPIYNGACPEGFFGRGDSNKCFRIGGVDGEPKLTFSRARDVCNEMRGANYAQLASIGSSQEQEIVESLVSIHKTSLWIGFRDADDNTYSWLDGSENVYSNWAQGQPITVYPHTINSRQLSSLSNTSSRKSHHSNYPTILKCVQLVSDGEVPRDHGKWETADCNTKHAYICQAFKSLSVATTTMTSRGCTDGRNIENGNVQYLFKDQEQVTWPEADLRCKQCGLRLVNIHSNIPFLLKQLQTPKSLAIHQDDVWSGPVERNDDSMFRSQLSDNSTQYSEKTCVGINRLTGKWALYDCFDRRLGYICETYTAEKESNVTISSGIIYLLLGAIAVCLFILLVTQFVNYQRRKKVTAKKSTKLMSAI</sequence>
<feature type="domain" description="C-type lectin" evidence="4">
    <location>
        <begin position="178"/>
        <end position="284"/>
    </location>
</feature>
<dbReference type="OMA" id="MEFICET"/>
<accession>A0A9W2YB54</accession>
<dbReference type="PANTHER" id="PTHR22803">
    <property type="entry name" value="MANNOSE, PHOSPHOLIPASE, LECTIN RECEPTOR RELATED"/>
    <property type="match status" value="1"/>
</dbReference>
<dbReference type="PROSITE" id="PS00615">
    <property type="entry name" value="C_TYPE_LECTIN_1"/>
    <property type="match status" value="2"/>
</dbReference>